<sequence length="94" mass="10333">MKNRKASWSKSGAEKLSKILTLKATKKLFEKISGLSTIVLPETYVEEVEEILSAAKAPKTDGKGYRYPKTGGMPFTGVPVTNGRRAIQNALSYR</sequence>
<evidence type="ECO:0000313" key="2">
    <source>
        <dbReference type="Proteomes" id="UP000483018"/>
    </source>
</evidence>
<dbReference type="EMBL" id="WSLF01000010">
    <property type="protein sequence ID" value="KAE9632941.1"/>
    <property type="molecule type" value="Genomic_DNA"/>
</dbReference>
<dbReference type="OrthoDB" id="2162583at2"/>
<dbReference type="RefSeq" id="WP_158741099.1">
    <property type="nucleotide sequence ID" value="NZ_WSLF01000010.1"/>
</dbReference>
<protein>
    <submittedName>
        <fullName evidence="1">Uncharacterized protein</fullName>
    </submittedName>
</protein>
<name>A0A7C8HDT9_9FIRM</name>
<reference evidence="1 2" key="1">
    <citation type="submission" date="2019-12" db="EMBL/GenBank/DDBJ databases">
        <title>Defluviitalea raffinosedens, isolated from a biogas fermenter, genome sequencing and characterization.</title>
        <authorList>
            <person name="Rettenmaier R."/>
            <person name="Schneider M."/>
            <person name="Neuhaus K."/>
            <person name="Liebl W."/>
            <person name="Zverlov V."/>
        </authorList>
    </citation>
    <scope>NUCLEOTIDE SEQUENCE [LARGE SCALE GENOMIC DNA]</scope>
    <source>
        <strain evidence="1 2">249c-K6</strain>
    </source>
</reference>
<proteinExistence type="predicted"/>
<comment type="caution">
    <text evidence="1">The sequence shown here is derived from an EMBL/GenBank/DDBJ whole genome shotgun (WGS) entry which is preliminary data.</text>
</comment>
<organism evidence="1 2">
    <name type="scientific">Defluviitalea raffinosedens</name>
    <dbReference type="NCBI Taxonomy" id="1450156"/>
    <lineage>
        <taxon>Bacteria</taxon>
        <taxon>Bacillati</taxon>
        <taxon>Bacillota</taxon>
        <taxon>Clostridia</taxon>
        <taxon>Lachnospirales</taxon>
        <taxon>Defluviitaleaceae</taxon>
        <taxon>Defluviitalea</taxon>
    </lineage>
</organism>
<accession>A0A7C8HDT9</accession>
<evidence type="ECO:0000313" key="1">
    <source>
        <dbReference type="EMBL" id="KAE9632941.1"/>
    </source>
</evidence>
<dbReference type="AlphaFoldDB" id="A0A7C8HDT9"/>
<gene>
    <name evidence="1" type="ORF">GND95_10490</name>
</gene>
<dbReference type="Proteomes" id="UP000483018">
    <property type="component" value="Unassembled WGS sequence"/>
</dbReference>
<keyword evidence="2" id="KW-1185">Reference proteome</keyword>